<evidence type="ECO:0000313" key="4">
    <source>
        <dbReference type="Proteomes" id="UP000516419"/>
    </source>
</evidence>
<protein>
    <submittedName>
        <fullName evidence="2">Bacteriophage protein</fullName>
    </submittedName>
</protein>
<organism evidence="2 3">
    <name type="scientific">Acinetobacter baumannii</name>
    <dbReference type="NCBI Taxonomy" id="470"/>
    <lineage>
        <taxon>Bacteria</taxon>
        <taxon>Pseudomonadati</taxon>
        <taxon>Pseudomonadota</taxon>
        <taxon>Gammaproteobacteria</taxon>
        <taxon>Moraxellales</taxon>
        <taxon>Moraxellaceae</taxon>
        <taxon>Acinetobacter</taxon>
        <taxon>Acinetobacter calcoaceticus/baumannii complex</taxon>
    </lineage>
</organism>
<sequence>MQIGNYDYEIGRLNAIDQFHVSRKIAPIIPTIMPILTELAKGELQKTIEKLESAEENDVSGLAEANLESLGSALQPLMDAFAKMPEDDVDYVIKKCLTVVSRNGAKVVVRDAIMFDDLGMEHILPLTIAVIRTNLGNFIQGLLTKALSTKQPT</sequence>
<reference evidence="1 4" key="2">
    <citation type="submission" date="2020-09" db="EMBL/GenBank/DDBJ databases">
        <title>Carbapenem-Resistant Acinetobacter baumannii devoid of typical resistance factors.</title>
        <authorList>
            <person name="Hoffmann M."/>
            <person name="Luo Y."/>
            <person name="Strain E."/>
            <person name="Rand H."/>
            <person name="Javkar K.G."/>
        </authorList>
    </citation>
    <scope>NUCLEOTIDE SEQUENCE [LARGE SCALE GENOMIC DNA]</scope>
    <source>
        <strain evidence="1 4">CFSAN093705</strain>
    </source>
</reference>
<dbReference type="Pfam" id="PF21822">
    <property type="entry name" value="Phage_TAC_15"/>
    <property type="match status" value="1"/>
</dbReference>
<dbReference type="RefSeq" id="WP_001165484.1">
    <property type="nucleotide sequence ID" value="NZ_CAJHHA010000034.1"/>
</dbReference>
<evidence type="ECO:0000313" key="2">
    <source>
        <dbReference type="EMBL" id="SST31935.1"/>
    </source>
</evidence>
<proteinExistence type="predicted"/>
<evidence type="ECO:0000313" key="1">
    <source>
        <dbReference type="EMBL" id="QNV22320.1"/>
    </source>
</evidence>
<dbReference type="EMBL" id="UFMQ01000032">
    <property type="protein sequence ID" value="SST31935.1"/>
    <property type="molecule type" value="Genomic_DNA"/>
</dbReference>
<gene>
    <name evidence="1" type="ORF">FQZ18_02835</name>
    <name evidence="2" type="ORF">SAMEA104305318_03817</name>
</gene>
<dbReference type="EMBL" id="CP061525">
    <property type="protein sequence ID" value="QNV22320.1"/>
    <property type="molecule type" value="Genomic_DNA"/>
</dbReference>
<reference evidence="2 3" key="1">
    <citation type="submission" date="2018-07" db="EMBL/GenBank/DDBJ databases">
        <authorList>
            <consortium name="Pathogen Informatics"/>
        </authorList>
    </citation>
    <scope>NUCLEOTIDE SEQUENCE [LARGE SCALE GENOMIC DNA]</scope>
    <source>
        <strain evidence="2 3">4300STDY7045823</strain>
    </source>
</reference>
<dbReference type="Proteomes" id="UP000252694">
    <property type="component" value="Unassembled WGS sequence"/>
</dbReference>
<dbReference type="Proteomes" id="UP000516419">
    <property type="component" value="Chromosome"/>
</dbReference>
<accession>A0A241YDF6</accession>
<evidence type="ECO:0000313" key="3">
    <source>
        <dbReference type="Proteomes" id="UP000252694"/>
    </source>
</evidence>
<dbReference type="InterPro" id="IPR049156">
    <property type="entry name" value="Phage_chap_TAC_15-like"/>
</dbReference>
<name>A0A241YDF6_ACIBA</name>
<dbReference type="AlphaFoldDB" id="A0A241YDF6"/>